<dbReference type="Proteomes" id="UP000272908">
    <property type="component" value="Unassembled WGS sequence"/>
</dbReference>
<evidence type="ECO:0000313" key="2">
    <source>
        <dbReference type="EMBL" id="SUZ34145.1"/>
    </source>
</evidence>
<proteinExistence type="predicted"/>
<accession>A0A3B0ME26</accession>
<dbReference type="EMBL" id="UIHC01000171">
    <property type="protein sequence ID" value="SUZ34145.1"/>
    <property type="molecule type" value="Genomic_DNA"/>
</dbReference>
<protein>
    <submittedName>
        <fullName evidence="2">Uncharacterized protein</fullName>
    </submittedName>
</protein>
<evidence type="ECO:0000313" key="3">
    <source>
        <dbReference type="Proteomes" id="UP000272908"/>
    </source>
</evidence>
<dbReference type="AlphaFoldDB" id="A0A3B0ME26"/>
<gene>
    <name evidence="2" type="ORF">ROE7235_03928</name>
</gene>
<evidence type="ECO:0000256" key="1">
    <source>
        <dbReference type="SAM" id="MobiDB-lite"/>
    </source>
</evidence>
<feature type="region of interest" description="Disordered" evidence="1">
    <location>
        <begin position="1"/>
        <end position="21"/>
    </location>
</feature>
<organism evidence="2 3">
    <name type="scientific">Roseinatronobacter ekhonensis</name>
    <dbReference type="NCBI Taxonomy" id="254356"/>
    <lineage>
        <taxon>Bacteria</taxon>
        <taxon>Pseudomonadati</taxon>
        <taxon>Pseudomonadota</taxon>
        <taxon>Alphaproteobacteria</taxon>
        <taxon>Rhodobacterales</taxon>
        <taxon>Paracoccaceae</taxon>
        <taxon>Roseinatronobacter</taxon>
    </lineage>
</organism>
<reference evidence="3" key="1">
    <citation type="submission" date="2018-08" db="EMBL/GenBank/DDBJ databases">
        <authorList>
            <person name="Rodrigo-Torres L."/>
            <person name="Arahal R. D."/>
            <person name="Lucena T."/>
        </authorList>
    </citation>
    <scope>NUCLEOTIDE SEQUENCE [LARGE SCALE GENOMIC DNA]</scope>
    <source>
        <strain evidence="3">CECT 7235</strain>
    </source>
</reference>
<keyword evidence="3" id="KW-1185">Reference proteome</keyword>
<name>A0A3B0ME26_9RHOB</name>
<sequence>MWAIGRQLDQMDTAGCPRKKSSDIRSFMVGGVVPDDVNDTLVGVALFDLGQKLHGTDPINGRGLDKRCVEGFEVHSPMNVHTTTSRRAENRWI</sequence>